<dbReference type="GO" id="GO:0009086">
    <property type="term" value="P:methionine biosynthetic process"/>
    <property type="evidence" value="ECO:0007669"/>
    <property type="project" value="InterPro"/>
</dbReference>
<dbReference type="Gene3D" id="3.90.1200.10">
    <property type="match status" value="1"/>
</dbReference>
<evidence type="ECO:0000256" key="5">
    <source>
        <dbReference type="ARBA" id="ARBA00022741"/>
    </source>
</evidence>
<dbReference type="AlphaFoldDB" id="A0A9D1T923"/>
<gene>
    <name evidence="9" type="primary">mtnK</name>
    <name evidence="9" type="ORF">IAB71_00895</name>
</gene>
<organism evidence="9 10">
    <name type="scientific">Candidatus Scatomonas pullistercoris</name>
    <dbReference type="NCBI Taxonomy" id="2840920"/>
    <lineage>
        <taxon>Bacteria</taxon>
        <taxon>Bacillati</taxon>
        <taxon>Bacillota</taxon>
        <taxon>Clostridia</taxon>
        <taxon>Lachnospirales</taxon>
        <taxon>Lachnospiraceae</taxon>
        <taxon>Lachnospiraceae incertae sedis</taxon>
        <taxon>Candidatus Scatomonas</taxon>
    </lineage>
</organism>
<evidence type="ECO:0000313" key="9">
    <source>
        <dbReference type="EMBL" id="HIV24339.1"/>
    </source>
</evidence>
<dbReference type="EMBL" id="DVOO01000003">
    <property type="protein sequence ID" value="HIV24339.1"/>
    <property type="molecule type" value="Genomic_DNA"/>
</dbReference>
<dbReference type="Proteomes" id="UP000824169">
    <property type="component" value="Unassembled WGS sequence"/>
</dbReference>
<accession>A0A9D1T923</accession>
<dbReference type="Gene3D" id="3.30.200.20">
    <property type="entry name" value="Phosphorylase Kinase, domain 1"/>
    <property type="match status" value="1"/>
</dbReference>
<comment type="caution">
    <text evidence="9">The sequence shown here is derived from an EMBL/GenBank/DDBJ whole genome shotgun (WGS) entry which is preliminary data.</text>
</comment>
<dbReference type="InterPro" id="IPR002575">
    <property type="entry name" value="Aminoglycoside_PTrfase"/>
</dbReference>
<comment type="similarity">
    <text evidence="1">Belongs to the methylthioribose kinase family.</text>
</comment>
<dbReference type="SUPFAM" id="SSF56112">
    <property type="entry name" value="Protein kinase-like (PK-like)"/>
    <property type="match status" value="1"/>
</dbReference>
<evidence type="ECO:0000256" key="3">
    <source>
        <dbReference type="ARBA" id="ARBA00012128"/>
    </source>
</evidence>
<evidence type="ECO:0000313" key="10">
    <source>
        <dbReference type="Proteomes" id="UP000824169"/>
    </source>
</evidence>
<keyword evidence="7" id="KW-0067">ATP-binding</keyword>
<keyword evidence="5" id="KW-0547">Nucleotide-binding</keyword>
<comment type="subunit">
    <text evidence="2">Homodimer.</text>
</comment>
<reference evidence="9" key="1">
    <citation type="submission" date="2020-10" db="EMBL/GenBank/DDBJ databases">
        <authorList>
            <person name="Gilroy R."/>
        </authorList>
    </citation>
    <scope>NUCLEOTIDE SEQUENCE</scope>
    <source>
        <strain evidence="9">CHK188-20938</strain>
    </source>
</reference>
<evidence type="ECO:0000256" key="1">
    <source>
        <dbReference type="ARBA" id="ARBA00010165"/>
    </source>
</evidence>
<feature type="domain" description="Aminoglycoside phosphotransferase" evidence="8">
    <location>
        <begin position="35"/>
        <end position="275"/>
    </location>
</feature>
<evidence type="ECO:0000259" key="8">
    <source>
        <dbReference type="Pfam" id="PF01636"/>
    </source>
</evidence>
<dbReference type="PIRSF" id="PIRSF031134">
    <property type="entry name" value="MTRK"/>
    <property type="match status" value="1"/>
</dbReference>
<evidence type="ECO:0000256" key="6">
    <source>
        <dbReference type="ARBA" id="ARBA00022777"/>
    </source>
</evidence>
<reference evidence="9" key="2">
    <citation type="journal article" date="2021" name="PeerJ">
        <title>Extensive microbial diversity within the chicken gut microbiome revealed by metagenomics and culture.</title>
        <authorList>
            <person name="Gilroy R."/>
            <person name="Ravi A."/>
            <person name="Getino M."/>
            <person name="Pursley I."/>
            <person name="Horton D.L."/>
            <person name="Alikhan N.F."/>
            <person name="Baker D."/>
            <person name="Gharbi K."/>
            <person name="Hall N."/>
            <person name="Watson M."/>
            <person name="Adriaenssens E.M."/>
            <person name="Foster-Nyarko E."/>
            <person name="Jarju S."/>
            <person name="Secka A."/>
            <person name="Antonio M."/>
            <person name="Oren A."/>
            <person name="Chaudhuri R.R."/>
            <person name="La Ragione R."/>
            <person name="Hildebrand F."/>
            <person name="Pallen M.J."/>
        </authorList>
    </citation>
    <scope>NUCLEOTIDE SEQUENCE</scope>
    <source>
        <strain evidence="9">CHK188-20938</strain>
    </source>
</reference>
<dbReference type="InterPro" id="IPR009212">
    <property type="entry name" value="Methylthioribose_kinase"/>
</dbReference>
<dbReference type="Pfam" id="PF01636">
    <property type="entry name" value="APH"/>
    <property type="match status" value="1"/>
</dbReference>
<dbReference type="NCBIfam" id="TIGR01767">
    <property type="entry name" value="MTRK"/>
    <property type="match status" value="1"/>
</dbReference>
<dbReference type="GO" id="GO:0005524">
    <property type="term" value="F:ATP binding"/>
    <property type="evidence" value="ECO:0007669"/>
    <property type="project" value="UniProtKB-KW"/>
</dbReference>
<dbReference type="PANTHER" id="PTHR34273">
    <property type="entry name" value="METHYLTHIORIBOSE KINASE"/>
    <property type="match status" value="1"/>
</dbReference>
<dbReference type="EC" id="2.7.1.100" evidence="3"/>
<name>A0A9D1T923_9FIRM</name>
<sequence length="408" mass="46337">MGDYSSYFLMKPEEVPDYVQAKLHFFPEGAKLSGQEIGDGNINYVFRVADRDSGKSIIVKQAGPTTRIEPDLGVSRDRGRIEAEILKLQSNFAPGLVPEIYLYDEVMCAMIMEDMVGHTMMRTGLLQHETYPEFAEDITTFMAGCLIRTSDLVMDHKEKKELVKAFTNPDLCGITEDLVLMEPYTDCFHRNHVYPPNEEFIQKEVYGDQALCLEAAKLKFNFMNNPQALIHGDLHTGSIFINQEHTFVFDPEFAFFGPMGYDIGNMVMNLFFAWCNGEAEMEEGRKREDFLDWCMDTIADTVDLFVQKYDRVFDAYVTEPMAKMPGFKSWYLSGILADTAGYAGTEGLRRIHGMANVKDITSIEDVGKRTRAERIVVSFAKDCILNRNSFICGADYVAAIERAVRKHS</sequence>
<evidence type="ECO:0000256" key="4">
    <source>
        <dbReference type="ARBA" id="ARBA00022679"/>
    </source>
</evidence>
<dbReference type="PANTHER" id="PTHR34273:SF2">
    <property type="entry name" value="METHYLTHIORIBOSE KINASE"/>
    <property type="match status" value="1"/>
</dbReference>
<proteinExistence type="inferred from homology"/>
<dbReference type="InterPro" id="IPR011009">
    <property type="entry name" value="Kinase-like_dom_sf"/>
</dbReference>
<protein>
    <recommendedName>
        <fullName evidence="3">S-methyl-5-thioribose kinase</fullName>
        <ecNumber evidence="3">2.7.1.100</ecNumber>
    </recommendedName>
</protein>
<evidence type="ECO:0000256" key="7">
    <source>
        <dbReference type="ARBA" id="ARBA00022840"/>
    </source>
</evidence>
<evidence type="ECO:0000256" key="2">
    <source>
        <dbReference type="ARBA" id="ARBA00011738"/>
    </source>
</evidence>
<keyword evidence="4 9" id="KW-0808">Transferase</keyword>
<dbReference type="GO" id="GO:0046522">
    <property type="term" value="F:S-methyl-5-thioribose kinase activity"/>
    <property type="evidence" value="ECO:0007669"/>
    <property type="project" value="UniProtKB-EC"/>
</dbReference>
<keyword evidence="6 9" id="KW-0418">Kinase</keyword>